<dbReference type="GO" id="GO:2001070">
    <property type="term" value="F:starch binding"/>
    <property type="evidence" value="ECO:0007669"/>
    <property type="project" value="InterPro"/>
</dbReference>
<dbReference type="AlphaFoldDB" id="A0A6C0RAA8"/>
<dbReference type="Proteomes" id="UP000474630">
    <property type="component" value="Chromosome"/>
</dbReference>
<dbReference type="SMART" id="SM01065">
    <property type="entry name" value="CBM_2"/>
    <property type="match status" value="2"/>
</dbReference>
<reference evidence="2 3" key="1">
    <citation type="submission" date="2020-02" db="EMBL/GenBank/DDBJ databases">
        <title>Genome sequencing for Draconibacterium sp. strain M1.</title>
        <authorList>
            <person name="Park S.-J."/>
        </authorList>
    </citation>
    <scope>NUCLEOTIDE SEQUENCE [LARGE SCALE GENOMIC DNA]</scope>
    <source>
        <strain evidence="2 3">M1</strain>
    </source>
</reference>
<feature type="domain" description="CBM20" evidence="1">
    <location>
        <begin position="434"/>
        <end position="518"/>
    </location>
</feature>
<dbReference type="InterPro" id="IPR032640">
    <property type="entry name" value="AMPK1_CBM"/>
</dbReference>
<name>A0A6C0RAA8_9BACT</name>
<dbReference type="InterPro" id="IPR013784">
    <property type="entry name" value="Carb-bd-like_fold"/>
</dbReference>
<sequence>MWVYSPGLNNQYSRGQNIHLIATATEHNGLTELDNVQFSQNAETAYTATPLNLQISDIGEDYEGVMAKLSNVEVINTTNYNEYIVQNEGGDTLVISNYFFSPELEIGSFYNITGVVDYRFNSFMLAPRDNDDLQNLTNPTVDVTFSVDMKNETVSNDSVFIRGDWTDWQEPVLLSANGTVYETTITLHVGETYQYKFLNGVENWENIPDTMCTAPGNDNRIITVSDSTTVLPLVCYGECSTCISWYAPQVSIRAIQGEGDITPYLDQDIKTEGVITAINELGAYIQDTSDIRSGLWVYSPGLNNQYSRGQNIHLIATATEHNGLTELDNVQFSQNAETAYTATPLNLQISDIGEDYEGVMAKLSNVEVINTTNYNEYIVQNEGGDTLVISNYFFSPELEIGSFYNITGVVDYRFNSFMLAPRDNDDLQNLTNPTVDVTFSVDMKNETVSNDSVFIRGDWTDWQEPVLLSANGTVYETTITLHVGETYQYKFLNGVENWENIPDTMCTAPGNDNRIITVSDSTTVLPLVCYGECSTCISWYAPQVSIRAIQGEGDITPYLDQDIKTEGLLRLLARMVFTFRTPLI</sequence>
<dbReference type="PANTHER" id="PTHR42834">
    <property type="entry name" value="ENDONUCLEASE/EXONUCLEASE/PHOSPHATASE FAMILY PROTEIN (AFU_ORTHOLOGUE AFUA_3G09210)"/>
    <property type="match status" value="1"/>
</dbReference>
<evidence type="ECO:0000313" key="3">
    <source>
        <dbReference type="Proteomes" id="UP000474630"/>
    </source>
</evidence>
<dbReference type="InterPro" id="IPR002044">
    <property type="entry name" value="CBM20"/>
</dbReference>
<feature type="domain" description="CBM20" evidence="1">
    <location>
        <begin position="140"/>
        <end position="224"/>
    </location>
</feature>
<gene>
    <name evidence="2" type="ORF">G0Q07_06160</name>
</gene>
<dbReference type="InterPro" id="IPR013783">
    <property type="entry name" value="Ig-like_fold"/>
</dbReference>
<dbReference type="KEGG" id="drc:G0Q07_06160"/>
<dbReference type="Pfam" id="PF16561">
    <property type="entry name" value="AMPK1_CBM"/>
    <property type="match status" value="2"/>
</dbReference>
<evidence type="ECO:0000313" key="2">
    <source>
        <dbReference type="EMBL" id="QIA07334.1"/>
    </source>
</evidence>
<dbReference type="PANTHER" id="PTHR42834:SF1">
    <property type="entry name" value="ENDONUCLEASE_EXONUCLEASE_PHOSPHATASE FAMILY PROTEIN (AFU_ORTHOLOGUE AFUA_3G09210)"/>
    <property type="match status" value="1"/>
</dbReference>
<dbReference type="EMBL" id="CP048409">
    <property type="protein sequence ID" value="QIA07334.1"/>
    <property type="molecule type" value="Genomic_DNA"/>
</dbReference>
<keyword evidence="3" id="KW-1185">Reference proteome</keyword>
<accession>A0A6C0RAA8</accession>
<dbReference type="SUPFAM" id="SSF49452">
    <property type="entry name" value="Starch-binding domain-like"/>
    <property type="match status" value="2"/>
</dbReference>
<protein>
    <recommendedName>
        <fullName evidence="1">CBM20 domain-containing protein</fullName>
    </recommendedName>
</protein>
<evidence type="ECO:0000259" key="1">
    <source>
        <dbReference type="SMART" id="SM01065"/>
    </source>
</evidence>
<dbReference type="Gene3D" id="2.60.40.10">
    <property type="entry name" value="Immunoglobulins"/>
    <property type="match status" value="2"/>
</dbReference>
<organism evidence="2 3">
    <name type="scientific">Draconibacterium halophilum</name>
    <dbReference type="NCBI Taxonomy" id="2706887"/>
    <lineage>
        <taxon>Bacteria</taxon>
        <taxon>Pseudomonadati</taxon>
        <taxon>Bacteroidota</taxon>
        <taxon>Bacteroidia</taxon>
        <taxon>Marinilabiliales</taxon>
        <taxon>Prolixibacteraceae</taxon>
        <taxon>Draconibacterium</taxon>
    </lineage>
</organism>
<proteinExistence type="predicted"/>